<dbReference type="InterPro" id="IPR011059">
    <property type="entry name" value="Metal-dep_hydrolase_composite"/>
</dbReference>
<evidence type="ECO:0000313" key="3">
    <source>
        <dbReference type="Proteomes" id="UP000539350"/>
    </source>
</evidence>
<keyword evidence="2" id="KW-0378">Hydrolase</keyword>
<dbReference type="Gene3D" id="2.30.40.10">
    <property type="entry name" value="Urease, subunit C, domain 1"/>
    <property type="match status" value="1"/>
</dbReference>
<reference evidence="2 3" key="1">
    <citation type="submission" date="2020-07" db="EMBL/GenBank/DDBJ databases">
        <title>Halieaceae bacterium, F7430, whole genome shotgun sequencing project.</title>
        <authorList>
            <person name="Jiang S."/>
            <person name="Liu Z.W."/>
            <person name="Du Z.J."/>
        </authorList>
    </citation>
    <scope>NUCLEOTIDE SEQUENCE [LARGE SCALE GENOMIC DNA]</scope>
    <source>
        <strain evidence="2 3">F7430</strain>
    </source>
</reference>
<proteinExistence type="predicted"/>
<keyword evidence="3" id="KW-1185">Reference proteome</keyword>
<dbReference type="Pfam" id="PF07969">
    <property type="entry name" value="Amidohydro_3"/>
    <property type="match status" value="1"/>
</dbReference>
<accession>A0A7W2TWW6</accession>
<dbReference type="GO" id="GO:0005829">
    <property type="term" value="C:cytosol"/>
    <property type="evidence" value="ECO:0007669"/>
    <property type="project" value="TreeGrafter"/>
</dbReference>
<dbReference type="Proteomes" id="UP000539350">
    <property type="component" value="Unassembled WGS sequence"/>
</dbReference>
<evidence type="ECO:0000259" key="1">
    <source>
        <dbReference type="Pfam" id="PF07969"/>
    </source>
</evidence>
<dbReference type="PANTHER" id="PTHR11647">
    <property type="entry name" value="HYDRANTOINASE/DIHYDROPYRIMIDINASE FAMILY MEMBER"/>
    <property type="match status" value="1"/>
</dbReference>
<dbReference type="GO" id="GO:0016812">
    <property type="term" value="F:hydrolase activity, acting on carbon-nitrogen (but not peptide) bonds, in cyclic amides"/>
    <property type="evidence" value="ECO:0007669"/>
    <property type="project" value="TreeGrafter"/>
</dbReference>
<name>A0A7W2TWW6_9GAMM</name>
<dbReference type="SUPFAM" id="SSF51338">
    <property type="entry name" value="Composite domain of metallo-dependent hydrolases"/>
    <property type="match status" value="1"/>
</dbReference>
<dbReference type="InterPro" id="IPR050378">
    <property type="entry name" value="Metallo-dep_Hydrolases_sf"/>
</dbReference>
<dbReference type="Gene3D" id="3.20.20.140">
    <property type="entry name" value="Metal-dependent hydrolases"/>
    <property type="match status" value="2"/>
</dbReference>
<protein>
    <submittedName>
        <fullName evidence="2">Amidohydrolase family protein</fullName>
    </submittedName>
</protein>
<feature type="domain" description="Amidohydrolase 3" evidence="1">
    <location>
        <begin position="486"/>
        <end position="601"/>
    </location>
</feature>
<dbReference type="PANTHER" id="PTHR11647:SF1">
    <property type="entry name" value="COLLAPSIN RESPONSE MEDIATOR PROTEIN"/>
    <property type="match status" value="1"/>
</dbReference>
<dbReference type="AlphaFoldDB" id="A0A7W2TWW6"/>
<gene>
    <name evidence="2" type="ORF">H2508_09920</name>
</gene>
<dbReference type="RefSeq" id="WP_182172614.1">
    <property type="nucleotide sequence ID" value="NZ_JACFXU010000014.1"/>
</dbReference>
<dbReference type="InterPro" id="IPR013108">
    <property type="entry name" value="Amidohydro_3"/>
</dbReference>
<dbReference type="InterPro" id="IPR032466">
    <property type="entry name" value="Metal_Hydrolase"/>
</dbReference>
<sequence>MTTATWDVLITGALVFDGSGEAPRKEDIAIAEGKIAARGLDLPQAAAKEVIDGSGQWLMPGLLDIHTHLDLEVDLDPRLPEVVRHGTTTVLFGNCSLGTCFGRQIEGEQNPIVDCFTRVENIPKAVLEKCVDAIDWDNTADYMKHFDKLALGPNVASFVPHSMLRIEAMGLQDSISREPTEAELSHMESLLESAMQQGYLGLSTDGLPFHYLANAPNTDKRIPTQFATFSEMKRLLAVVRRHDRVWQTTPILDNRLKALGYFMLSSGRLFGKRLKTSALSVMEFALAPRVPHAFLRFASLLNSRLFNGQIHFQALGTNFRVWSDGIVSPLFEELDSACRVIAKEYDDVEGRLALLNDPQFVEDFRRDWHHGRRGRNLAHLMARIGMPDNLVVRDLALMIFDGAPVAEWEGESLQQVFERLLRFQRGKAGEARSEQERIAFEGFSAPITDDADFMLGLLRQYDKKFRFWVDVSNVGNRATLGFLMHPHALPGFNDSGAHITNMAFFDANLMSLKLAQQQDMATVSKMVKRLTREPAAFFGLDVGSIELGAQADITMIDPQALAAWDSNDHRKLEYRELFEHDQMVNRSDGVVTQVLIRGELVWDGSDFTAALGSRPLGRALHAA</sequence>
<dbReference type="SUPFAM" id="SSF51556">
    <property type="entry name" value="Metallo-dependent hydrolases"/>
    <property type="match status" value="1"/>
</dbReference>
<organism evidence="2 3">
    <name type="scientific">Sediminihaliea albiluteola</name>
    <dbReference type="NCBI Taxonomy" id="2758564"/>
    <lineage>
        <taxon>Bacteria</taxon>
        <taxon>Pseudomonadati</taxon>
        <taxon>Pseudomonadota</taxon>
        <taxon>Gammaproteobacteria</taxon>
        <taxon>Cellvibrionales</taxon>
        <taxon>Halieaceae</taxon>
        <taxon>Sediminihaliea</taxon>
    </lineage>
</organism>
<comment type="caution">
    <text evidence="2">The sequence shown here is derived from an EMBL/GenBank/DDBJ whole genome shotgun (WGS) entry which is preliminary data.</text>
</comment>
<dbReference type="EMBL" id="JACFXU010000014">
    <property type="protein sequence ID" value="MBA6413424.1"/>
    <property type="molecule type" value="Genomic_DNA"/>
</dbReference>
<evidence type="ECO:0000313" key="2">
    <source>
        <dbReference type="EMBL" id="MBA6413424.1"/>
    </source>
</evidence>